<keyword evidence="2" id="KW-1185">Reference proteome</keyword>
<evidence type="ECO:0000313" key="1">
    <source>
        <dbReference type="EMBL" id="QVY63418.1"/>
    </source>
</evidence>
<reference evidence="1 2" key="1">
    <citation type="submission" date="2021-03" db="EMBL/GenBank/DDBJ databases">
        <title>The first data on the complete genome of the tetrodotoxin-producing bacterium.</title>
        <authorList>
            <person name="Melnikova D.I."/>
            <person name="Nijland R."/>
            <person name="Magarlamov T.Y."/>
        </authorList>
    </citation>
    <scope>NUCLEOTIDE SEQUENCE [LARGE SCALE GENOMIC DNA]</scope>
    <source>
        <strain evidence="1 2">1839</strain>
    </source>
</reference>
<gene>
    <name evidence="1" type="ORF">J1899_10375</name>
</gene>
<accession>A0ABX8FHD9</accession>
<dbReference type="Proteomes" id="UP000679247">
    <property type="component" value="Chromosome"/>
</dbReference>
<organism evidence="1 2">
    <name type="scientific">Cytobacillus gottheilii</name>
    <dbReference type="NCBI Taxonomy" id="859144"/>
    <lineage>
        <taxon>Bacteria</taxon>
        <taxon>Bacillati</taxon>
        <taxon>Bacillota</taxon>
        <taxon>Bacilli</taxon>
        <taxon>Bacillales</taxon>
        <taxon>Bacillaceae</taxon>
        <taxon>Cytobacillus</taxon>
    </lineage>
</organism>
<dbReference type="RefSeq" id="WP_066446214.1">
    <property type="nucleotide sequence ID" value="NZ_CANKUS010000002.1"/>
</dbReference>
<dbReference type="Pfam" id="PF11148">
    <property type="entry name" value="DUF2922"/>
    <property type="match status" value="1"/>
</dbReference>
<evidence type="ECO:0000313" key="2">
    <source>
        <dbReference type="Proteomes" id="UP000679247"/>
    </source>
</evidence>
<sequence length="72" mass="8109">MEKTLELTFLTNLDKQARISIDQPKEPIDPDAVRAAMEQMISSDVFQGSNGSYVAVKEARLVERTVTSYEFV</sequence>
<protein>
    <submittedName>
        <fullName evidence="1">DUF2922 domain-containing protein</fullName>
    </submittedName>
</protein>
<dbReference type="InterPro" id="IPR021321">
    <property type="entry name" value="DUF2922"/>
</dbReference>
<name>A0ABX8FHD9_9BACI</name>
<proteinExistence type="predicted"/>
<dbReference type="EMBL" id="CP071709">
    <property type="protein sequence ID" value="QVY63418.1"/>
    <property type="molecule type" value="Genomic_DNA"/>
</dbReference>